<feature type="region of interest" description="Disordered" evidence="1">
    <location>
        <begin position="1"/>
        <end position="22"/>
    </location>
</feature>
<feature type="compositionally biased region" description="Polar residues" evidence="1">
    <location>
        <begin position="1"/>
        <end position="10"/>
    </location>
</feature>
<evidence type="ECO:0000313" key="2">
    <source>
        <dbReference type="EMBL" id="KAJ3480956.1"/>
    </source>
</evidence>
<keyword evidence="3" id="KW-1185">Reference proteome</keyword>
<accession>A0AAD5YGP8</accession>
<name>A0AAD5YGP8_9APHY</name>
<proteinExistence type="predicted"/>
<organism evidence="2 3">
    <name type="scientific">Meripilus lineatus</name>
    <dbReference type="NCBI Taxonomy" id="2056292"/>
    <lineage>
        <taxon>Eukaryota</taxon>
        <taxon>Fungi</taxon>
        <taxon>Dikarya</taxon>
        <taxon>Basidiomycota</taxon>
        <taxon>Agaricomycotina</taxon>
        <taxon>Agaricomycetes</taxon>
        <taxon>Polyporales</taxon>
        <taxon>Meripilaceae</taxon>
        <taxon>Meripilus</taxon>
    </lineage>
</organism>
<dbReference type="Proteomes" id="UP001212997">
    <property type="component" value="Unassembled WGS sequence"/>
</dbReference>
<dbReference type="EMBL" id="JANAWD010000347">
    <property type="protein sequence ID" value="KAJ3480956.1"/>
    <property type="molecule type" value="Genomic_DNA"/>
</dbReference>
<protein>
    <submittedName>
        <fullName evidence="2">Uncharacterized protein</fullName>
    </submittedName>
</protein>
<reference evidence="2" key="1">
    <citation type="submission" date="2022-07" db="EMBL/GenBank/DDBJ databases">
        <title>Genome Sequence of Physisporinus lineatus.</title>
        <authorList>
            <person name="Buettner E."/>
        </authorList>
    </citation>
    <scope>NUCLEOTIDE SEQUENCE</scope>
    <source>
        <strain evidence="2">VT162</strain>
    </source>
</reference>
<comment type="caution">
    <text evidence="2">The sequence shown here is derived from an EMBL/GenBank/DDBJ whole genome shotgun (WGS) entry which is preliminary data.</text>
</comment>
<gene>
    <name evidence="2" type="ORF">NLI96_g7992</name>
</gene>
<sequence>MEQRTVTHPINGSPRERKSGSGLMRRFVKSIDDPLEELCEYLSSESFRALSTREILKFVLESIAEPRVSPNNPSPGAHFRKP</sequence>
<dbReference type="AlphaFoldDB" id="A0AAD5YGP8"/>
<evidence type="ECO:0000256" key="1">
    <source>
        <dbReference type="SAM" id="MobiDB-lite"/>
    </source>
</evidence>
<evidence type="ECO:0000313" key="3">
    <source>
        <dbReference type="Proteomes" id="UP001212997"/>
    </source>
</evidence>